<keyword evidence="7" id="KW-1185">Reference proteome</keyword>
<accession>F8KSL1</accession>
<dbReference type="InterPro" id="IPR011990">
    <property type="entry name" value="TPR-like_helical_dom_sf"/>
</dbReference>
<evidence type="ECO:0000313" key="6">
    <source>
        <dbReference type="EMBL" id="CCB79781.1"/>
    </source>
</evidence>
<reference evidence="6 7" key="1">
    <citation type="journal article" date="2011" name="J. Bacteriol.">
        <title>Genome sequence of Helicobacter bizzozeronii strain CIII-1, an isolate from human gastric mucosa.</title>
        <authorList>
            <person name="Schott T."/>
            <person name="Rossi M."/>
            <person name="Hanninen M.L."/>
        </authorList>
    </citation>
    <scope>NUCLEOTIDE SEQUENCE [LARGE SCALE GENOMIC DNA]</scope>
    <source>
        <strain evidence="6 7">CIII-1</strain>
    </source>
</reference>
<feature type="region of interest" description="Disordered" evidence="5">
    <location>
        <begin position="596"/>
        <end position="615"/>
    </location>
</feature>
<proteinExistence type="predicted"/>
<dbReference type="STRING" id="1002804.HBZC1_07950"/>
<evidence type="ECO:0000256" key="1">
    <source>
        <dbReference type="ARBA" id="ARBA00001526"/>
    </source>
</evidence>
<dbReference type="Pfam" id="PF08238">
    <property type="entry name" value="Sel1"/>
    <property type="match status" value="3"/>
</dbReference>
<organism evidence="6 7">
    <name type="scientific">Helicobacter bizzozeronii (strain CIII-1)</name>
    <dbReference type="NCBI Taxonomy" id="1002804"/>
    <lineage>
        <taxon>Bacteria</taxon>
        <taxon>Pseudomonadati</taxon>
        <taxon>Campylobacterota</taxon>
        <taxon>Epsilonproteobacteria</taxon>
        <taxon>Campylobacterales</taxon>
        <taxon>Helicobacteraceae</taxon>
        <taxon>Helicobacter</taxon>
    </lineage>
</organism>
<gene>
    <name evidence="6" type="ordered locus">HBZC1_07950</name>
</gene>
<dbReference type="SMART" id="SM00671">
    <property type="entry name" value="SEL1"/>
    <property type="match status" value="3"/>
</dbReference>
<keyword evidence="3" id="KW-1015">Disulfide bond</keyword>
<dbReference type="PANTHER" id="PTHR11102:SF160">
    <property type="entry name" value="ERAD-ASSOCIATED E3 UBIQUITIN-PROTEIN LIGASE COMPONENT HRD3"/>
    <property type="match status" value="1"/>
</dbReference>
<dbReference type="Gene3D" id="1.25.40.10">
    <property type="entry name" value="Tetratricopeptide repeat domain"/>
    <property type="match status" value="2"/>
</dbReference>
<dbReference type="RefSeq" id="WP_013890245.1">
    <property type="nucleotide sequence ID" value="NC_015674.1"/>
</dbReference>
<feature type="compositionally biased region" description="Basic and acidic residues" evidence="5">
    <location>
        <begin position="600"/>
        <end position="615"/>
    </location>
</feature>
<protein>
    <recommendedName>
        <fullName evidence="2">beta-lactamase</fullName>
        <ecNumber evidence="2">3.5.2.6</ecNumber>
    </recommendedName>
</protein>
<dbReference type="HOGENOM" id="CLU_259110_0_0_7"/>
<name>F8KSL1_HELBC</name>
<evidence type="ECO:0000256" key="5">
    <source>
        <dbReference type="SAM" id="MobiDB-lite"/>
    </source>
</evidence>
<dbReference type="EMBL" id="FR871757">
    <property type="protein sequence ID" value="CCB79781.1"/>
    <property type="molecule type" value="Genomic_DNA"/>
</dbReference>
<dbReference type="SUPFAM" id="SSF81901">
    <property type="entry name" value="HCP-like"/>
    <property type="match status" value="2"/>
</dbReference>
<dbReference type="EC" id="3.5.2.6" evidence="2"/>
<dbReference type="InterPro" id="IPR050767">
    <property type="entry name" value="Sel1_AlgK"/>
</dbReference>
<comment type="catalytic activity">
    <reaction evidence="1">
        <text>a beta-lactam + H2O = a substituted beta-amino acid</text>
        <dbReference type="Rhea" id="RHEA:20401"/>
        <dbReference type="ChEBI" id="CHEBI:15377"/>
        <dbReference type="ChEBI" id="CHEBI:35627"/>
        <dbReference type="ChEBI" id="CHEBI:140347"/>
        <dbReference type="EC" id="3.5.2.6"/>
    </reaction>
</comment>
<dbReference type="InterPro" id="IPR006597">
    <property type="entry name" value="Sel1-like"/>
</dbReference>
<keyword evidence="4" id="KW-0046">Antibiotic resistance</keyword>
<dbReference type="GO" id="GO:0008800">
    <property type="term" value="F:beta-lactamase activity"/>
    <property type="evidence" value="ECO:0007669"/>
    <property type="project" value="UniProtKB-EC"/>
</dbReference>
<evidence type="ECO:0000256" key="4">
    <source>
        <dbReference type="ARBA" id="ARBA00023251"/>
    </source>
</evidence>
<dbReference type="KEGG" id="hbi:HBZC1_07950"/>
<evidence type="ECO:0000256" key="3">
    <source>
        <dbReference type="ARBA" id="ARBA00023157"/>
    </source>
</evidence>
<dbReference type="PANTHER" id="PTHR11102">
    <property type="entry name" value="SEL-1-LIKE PROTEIN"/>
    <property type="match status" value="1"/>
</dbReference>
<sequence>MKAFVAGSEDENIAKMGAEALGYLQYPSVSKLEKVLPLVENMLKASNINSSPSAAMASTQELKAFKARQNIAELKAQLQTFKGLWARYKPLEDQQERQKQVFKAKRQVLYRLLSYEPLEVLTLYRWNIEDEDTQKALDKCYWDWRIEKYHAPDLDTYLKDKQRFQDKLNGFSKGVADLLATAPKLTEPERLKGWWHFIELERLACQEAYSTFIRLYKEACKAKGKKSIGYRNIDGEAEKAWNALESSLYSFNASLGKLFLYTACVFGAGALRSLVREYTGAYAKSFSCNDGEGLQQLLGFQEAANRIKSTDEKVLEAKRVLEQRIAQCQERLQECNALLSQEGTTWEQKKQIKKPFEEACKGLILEAQAVLQAVDMSLGVAQARQAQSIIKARETNKYNTPAFQKTLEDGVLKPLEECFLSFGETPSLQVALDTFKSALQIALQEITEAFLDLEPTYQQLQAEGLVDQALCSELKESMRSCVEPLRAGVGDLLEVLDKNTTQQLKKVWGDFYNLWSGREKSAPDEVIFGALEAELDSLEHLSASQKSDALKALEQTHTFLDSRHAIELERNDVCVHLANLQRGLKTLQDKVQELQATTHQDQEGKPNTTRVEKAQKNAQKELKNLLELLDPSTAKELAALSAHLDALAAQLSIQEKSYYQEQKHQEANLEGQALENTLKTLKEGFRQNVLEGLGQLEARISSLHTALESFKTSGFFKDLVKPLWFYRGDNLRAYGDYLESSQKDNAQALLELGKMTLEGVVVMPSVLAGRELLLKAAKLGSIRAVAELGLSYLGVDGVSEPDAKEAFDYLSKALILGDIKAYVGLEKLRHFEEFEREMDTLNDALVKNALKPCGAGHWFGFNDYIKDPSRADYDAWLALQEVQGECAHHHHFYEDAHIDKDYGIDPDYRESYIESFFEGFFNHGLCATMQGYNARLHLSILKTIEKVYGKPTKEDYKEAYENAQEAYLEGIALGSGRCALELAQLELEQPKHFNLSPKKAQSALLEANHRAIGCFKQALERGYNTALVPLTNTLGRQKELLAKTPDHPLHAFLAKYESDSKEVASLAPTFIDKSVGFGGKLDVKAHFSPTFWQHPDLESLEVKQEQKPVSTLKPLWQYGSNTQQAFKDYMEAKEKGDALAWLYLGVMCLQGVVVPPDPHGGALACFLKARDLGTLLGHYGLYLTSQLGEYYGDDVGIFGDKCPNYQHPLKPAEVQEGLEQVFPLGNSAEFKASYMAVNEASGEDYESRYSWSWVFDEGLVRGQWCCCDEEWGQDKLANLLETIHAQGNDDASMYAWEGFARMAAGAYDSCIWGLHLLKAREQKNPVALPC</sequence>
<evidence type="ECO:0000256" key="2">
    <source>
        <dbReference type="ARBA" id="ARBA00012865"/>
    </source>
</evidence>
<dbReference type="Proteomes" id="UP000008387">
    <property type="component" value="Chromosome"/>
</dbReference>
<evidence type="ECO:0000313" key="7">
    <source>
        <dbReference type="Proteomes" id="UP000008387"/>
    </source>
</evidence>
<dbReference type="GO" id="GO:0046677">
    <property type="term" value="P:response to antibiotic"/>
    <property type="evidence" value="ECO:0007669"/>
    <property type="project" value="UniProtKB-KW"/>
</dbReference>